<comment type="caution">
    <text evidence="2">The sequence shown here is derived from an EMBL/GenBank/DDBJ whole genome shotgun (WGS) entry which is preliminary data.</text>
</comment>
<dbReference type="InterPro" id="IPR005114">
    <property type="entry name" value="Helicase_assoc"/>
</dbReference>
<evidence type="ECO:0000313" key="3">
    <source>
        <dbReference type="Proteomes" id="UP000273807"/>
    </source>
</evidence>
<dbReference type="PANTHER" id="PTHR33418:SF1">
    <property type="entry name" value="HELICASE-ASSOCIATED DOMAIN-CONTAINING PROTEIN"/>
    <property type="match status" value="1"/>
</dbReference>
<evidence type="ECO:0000259" key="1">
    <source>
        <dbReference type="Pfam" id="PF03457"/>
    </source>
</evidence>
<keyword evidence="2" id="KW-0378">Hydrolase</keyword>
<protein>
    <submittedName>
        <fullName evidence="2">Helicase-associated protein</fullName>
    </submittedName>
</protein>
<keyword evidence="2" id="KW-0067">ATP-binding</keyword>
<dbReference type="OrthoDB" id="4954837at2"/>
<dbReference type="Gene3D" id="6.10.140.530">
    <property type="match status" value="1"/>
</dbReference>
<evidence type="ECO:0000313" key="2">
    <source>
        <dbReference type="EMBL" id="RNL54882.1"/>
    </source>
</evidence>
<feature type="domain" description="Helicase-associated" evidence="1">
    <location>
        <begin position="139"/>
        <end position="199"/>
    </location>
</feature>
<dbReference type="PANTHER" id="PTHR33418">
    <property type="entry name" value="HELICASE-ASSOCIATED"/>
    <property type="match status" value="1"/>
</dbReference>
<keyword evidence="2" id="KW-0347">Helicase</keyword>
<dbReference type="Proteomes" id="UP000273807">
    <property type="component" value="Unassembled WGS sequence"/>
</dbReference>
<proteinExistence type="predicted"/>
<keyword evidence="2" id="KW-0547">Nucleotide-binding</keyword>
<dbReference type="RefSeq" id="WP_123255438.1">
    <property type="nucleotide sequence ID" value="NZ_RBED01000098.1"/>
</dbReference>
<keyword evidence="3" id="KW-1185">Reference proteome</keyword>
<dbReference type="Pfam" id="PF03457">
    <property type="entry name" value="HA"/>
    <property type="match status" value="1"/>
</dbReference>
<accession>A0A3N0BYX2</accession>
<reference evidence="2 3" key="1">
    <citation type="submission" date="2018-10" db="EMBL/GenBank/DDBJ databases">
        <title>Genome sequencing of Arthrobacter oryzae TNB02.</title>
        <authorList>
            <person name="Cho Y.-J."/>
            <person name="Cho A."/>
            <person name="Kim O.-S."/>
        </authorList>
    </citation>
    <scope>NUCLEOTIDE SEQUENCE [LARGE SCALE GENOMIC DNA]</scope>
    <source>
        <strain evidence="2 3">TNB02</strain>
    </source>
</reference>
<dbReference type="GO" id="GO:0004386">
    <property type="term" value="F:helicase activity"/>
    <property type="evidence" value="ECO:0007669"/>
    <property type="project" value="UniProtKB-KW"/>
</dbReference>
<dbReference type="AlphaFoldDB" id="A0A3N0BYX2"/>
<gene>
    <name evidence="2" type="ORF">D7003_10720</name>
</gene>
<organism evidence="2 3">
    <name type="scientific">Arthrobacter oryzae</name>
    <dbReference type="NCBI Taxonomy" id="409290"/>
    <lineage>
        <taxon>Bacteria</taxon>
        <taxon>Bacillati</taxon>
        <taxon>Actinomycetota</taxon>
        <taxon>Actinomycetes</taxon>
        <taxon>Micrococcales</taxon>
        <taxon>Micrococcaceae</taxon>
        <taxon>Arthrobacter</taxon>
    </lineage>
</organism>
<dbReference type="EMBL" id="RBED01000098">
    <property type="protein sequence ID" value="RNL54882.1"/>
    <property type="molecule type" value="Genomic_DNA"/>
</dbReference>
<name>A0A3N0BYX2_9MICC</name>
<sequence length="215" mass="24870">MDRRLRRAPDAEWVLMYRLGLSRKRIAELVRVHPAVVGYHLVIARRRDPGLETAHHAAAAARTSPSPRSLTSMEEIIAWITAEGRLPRGHSENRCERSMARWLSDRRREAADGTLDPAYSEGLARVPEWAGNHRAAADDARWNERLAQLVDFRAEGNDWPRHHHYASEREHTLGVWIHTQRYKRRRGDLDPARIKLLDKTNPGWQTGRTRGRPPR</sequence>